<dbReference type="AlphaFoldDB" id="A0A834JFH9"/>
<protein>
    <submittedName>
        <fullName evidence="2">Uncharacterized protein</fullName>
    </submittedName>
</protein>
<dbReference type="Proteomes" id="UP000600918">
    <property type="component" value="Unassembled WGS sequence"/>
</dbReference>
<gene>
    <name evidence="2" type="ORF">H0235_018395</name>
</gene>
<sequence>MKKVEMTPKKSPPPIFGIREEIVDDYKEQYLFLLEFFIHRVTGERLAKLNRMFFVPTSIALEFLHFTEEDKIEITPVDLLFVPQAGIADDVEYFYSGKSIMFAMDLETTRDKSLELTVKMTTRKKMPEGIKPDILVGVGEFELTKQFAALRKELLQCWHRKVPPPKTFEGSVPLIMNEKQVGKVFLYVRMSAFGETIITEFEAPESIKKESDYIFKGEELNEKSLAYKCKVVDSESVCKESTVDIPCRVCVMEEHACLPCGRPTGAREQDKLNDRKCSCVSETSKSTCYPPSILEETPKKDLCTDTSKTAGPIQTSRGPAQACGKAVVLKVSGLLDGEVKKQPTVTVSPESDATGPDCPPDPEHDVFILRIGKKGLVGAGEKSDLQLEMRTPKGPERRPPIRHETLNIPAVRAIHEEMLPVTTCISFQILGLPPINIHEEASSDGCACVSGDTQVFKKGKSCLFALPSNVLQKPVHSFPVTMTVYKKLPPGVLPDVMLIGSYQIQLRNLINDLLSQRIFKNGNPCKSLKSTFRIATATGQCVGEVTLFIRASCFGKKIVTQFQIPHNKKPYLFKGTDDSPVFQCKKIPSRKCLPKFIPCNCPIKKSTDGSGEGKTCCRPKTCPETCFMPCCRPKTSLETCFTPCCRPKTSPEPCVKICCRPKTSPCSSSVKPEIDKCKGPHTEPPPCYPSCLPLCKSIQQQEQQCIKCCSIYPSCIPLCMQPVKSVPPCGYPQPATTNICSSCCSPQPVKEMSCAPCCDTKKTTFDDLFKKKPVLAKEASKHKVDNQKAACVKEKYHKWEKAWEKKFQAQDELDDYRCCLHKGLCLKPKTQSNIWVNVVEDKMTQELHMAIKQVPVPRPKPPPIPRLKRMEILSSCEGTVGKITEMKKKKNITSRSRKWKVHPQCRGTLFSSGSTRVHSPKNK</sequence>
<comment type="caution">
    <text evidence="2">The sequence shown here is derived from an EMBL/GenBank/DDBJ whole genome shotgun (WGS) entry which is preliminary data.</text>
</comment>
<reference evidence="2" key="1">
    <citation type="journal article" date="2020" name="G3 (Bethesda)">
        <title>High-Quality Assemblies for Three Invasive Social Wasps from the &lt;i&gt;Vespula&lt;/i&gt; Genus.</title>
        <authorList>
            <person name="Harrop T.W.R."/>
            <person name="Guhlin J."/>
            <person name="McLaughlin G.M."/>
            <person name="Permina E."/>
            <person name="Stockwell P."/>
            <person name="Gilligan J."/>
            <person name="Le Lec M.F."/>
            <person name="Gruber M.A.M."/>
            <person name="Quinn O."/>
            <person name="Lovegrove M."/>
            <person name="Duncan E.J."/>
            <person name="Remnant E.J."/>
            <person name="Van Eeckhoven J."/>
            <person name="Graham B."/>
            <person name="Knapp R.A."/>
            <person name="Langford K.W."/>
            <person name="Kronenberg Z."/>
            <person name="Press M.O."/>
            <person name="Eacker S.M."/>
            <person name="Wilson-Rankin E.E."/>
            <person name="Purcell J."/>
            <person name="Lester P.J."/>
            <person name="Dearden P.K."/>
        </authorList>
    </citation>
    <scope>NUCLEOTIDE SEQUENCE</scope>
    <source>
        <strain evidence="2">Volc-1</strain>
    </source>
</reference>
<keyword evidence="3" id="KW-1185">Reference proteome</keyword>
<evidence type="ECO:0000256" key="1">
    <source>
        <dbReference type="SAM" id="MobiDB-lite"/>
    </source>
</evidence>
<accession>A0A834JFH9</accession>
<evidence type="ECO:0000313" key="2">
    <source>
        <dbReference type="EMBL" id="KAF7387673.1"/>
    </source>
</evidence>
<feature type="region of interest" description="Disordered" evidence="1">
    <location>
        <begin position="889"/>
        <end position="923"/>
    </location>
</feature>
<evidence type="ECO:0000313" key="3">
    <source>
        <dbReference type="Proteomes" id="UP000600918"/>
    </source>
</evidence>
<proteinExistence type="predicted"/>
<feature type="compositionally biased region" description="Basic residues" evidence="1">
    <location>
        <begin position="889"/>
        <end position="903"/>
    </location>
</feature>
<organism evidence="2 3">
    <name type="scientific">Vespula pensylvanica</name>
    <name type="common">Western yellow jacket</name>
    <name type="synonym">Wasp</name>
    <dbReference type="NCBI Taxonomy" id="30213"/>
    <lineage>
        <taxon>Eukaryota</taxon>
        <taxon>Metazoa</taxon>
        <taxon>Ecdysozoa</taxon>
        <taxon>Arthropoda</taxon>
        <taxon>Hexapoda</taxon>
        <taxon>Insecta</taxon>
        <taxon>Pterygota</taxon>
        <taxon>Neoptera</taxon>
        <taxon>Endopterygota</taxon>
        <taxon>Hymenoptera</taxon>
        <taxon>Apocrita</taxon>
        <taxon>Aculeata</taxon>
        <taxon>Vespoidea</taxon>
        <taxon>Vespidae</taxon>
        <taxon>Vespinae</taxon>
        <taxon>Vespula</taxon>
    </lineage>
</organism>
<name>A0A834JFH9_VESPE</name>
<dbReference type="Pfam" id="PF14924">
    <property type="entry name" value="MAP10_N"/>
    <property type="match status" value="2"/>
</dbReference>
<dbReference type="EMBL" id="JACSDY010000025">
    <property type="protein sequence ID" value="KAF7387673.1"/>
    <property type="molecule type" value="Genomic_DNA"/>
</dbReference>